<dbReference type="Gene3D" id="3.30.1150.10">
    <property type="match status" value="1"/>
</dbReference>
<accession>A0A5B2Z6S1</accession>
<gene>
    <name evidence="2" type="ORF">F0415_11780</name>
</gene>
<evidence type="ECO:0000313" key="3">
    <source>
        <dbReference type="Proteomes" id="UP000322165"/>
    </source>
</evidence>
<dbReference type="AlphaFoldDB" id="A0A5B2Z6S1"/>
<dbReference type="SUPFAM" id="SSF74653">
    <property type="entry name" value="TolA/TonB C-terminal domain"/>
    <property type="match status" value="1"/>
</dbReference>
<name>A0A5B2Z6S1_9GAMM</name>
<reference evidence="2 3" key="2">
    <citation type="submission" date="2019-09" db="EMBL/GenBank/DDBJ databases">
        <authorList>
            <person name="Mazur A."/>
        </authorList>
    </citation>
    <scope>NUCLEOTIDE SEQUENCE [LARGE SCALE GENOMIC DNA]</scope>
    <source>
        <strain evidence="2 3">3729k</strain>
    </source>
</reference>
<feature type="chain" id="PRO_5022707491" description="TonB C-terminal domain-containing protein" evidence="1">
    <location>
        <begin position="23"/>
        <end position="277"/>
    </location>
</feature>
<evidence type="ECO:0000256" key="1">
    <source>
        <dbReference type="SAM" id="SignalP"/>
    </source>
</evidence>
<dbReference type="RefSeq" id="WP_149861424.1">
    <property type="nucleotide sequence ID" value="NZ_VUOD01000014.1"/>
</dbReference>
<comment type="caution">
    <text evidence="2">The sequence shown here is derived from an EMBL/GenBank/DDBJ whole genome shotgun (WGS) entry which is preliminary data.</text>
</comment>
<feature type="signal peptide" evidence="1">
    <location>
        <begin position="1"/>
        <end position="22"/>
    </location>
</feature>
<proteinExistence type="predicted"/>
<evidence type="ECO:0000313" key="2">
    <source>
        <dbReference type="EMBL" id="KAA2283896.1"/>
    </source>
</evidence>
<reference evidence="2 3" key="1">
    <citation type="submission" date="2019-09" db="EMBL/GenBank/DDBJ databases">
        <title>Arenimonas chukotkensis sp. nov., a bacterium isolated from Chukotka hot spring, Arctic region, Russia.</title>
        <authorList>
            <person name="Zayulina K.S."/>
            <person name="Prokofeva M.I."/>
            <person name="Elcheninov A.G."/>
            <person name="Novikov A."/>
            <person name="Kochetkova T.V."/>
            <person name="Kublanov I.V."/>
        </authorList>
    </citation>
    <scope>NUCLEOTIDE SEQUENCE [LARGE SCALE GENOMIC DNA]</scope>
    <source>
        <strain evidence="2 3">3729k</strain>
    </source>
</reference>
<evidence type="ECO:0008006" key="4">
    <source>
        <dbReference type="Google" id="ProtNLM"/>
    </source>
</evidence>
<protein>
    <recommendedName>
        <fullName evidence="4">TonB C-terminal domain-containing protein</fullName>
    </recommendedName>
</protein>
<dbReference type="EMBL" id="VUOD01000014">
    <property type="protein sequence ID" value="KAA2283896.1"/>
    <property type="molecule type" value="Genomic_DNA"/>
</dbReference>
<dbReference type="Proteomes" id="UP000322165">
    <property type="component" value="Unassembled WGS sequence"/>
</dbReference>
<keyword evidence="1" id="KW-0732">Signal</keyword>
<organism evidence="2 3">
    <name type="scientific">Arenimonas fontis</name>
    <dbReference type="NCBI Taxonomy" id="2608255"/>
    <lineage>
        <taxon>Bacteria</taxon>
        <taxon>Pseudomonadati</taxon>
        <taxon>Pseudomonadota</taxon>
        <taxon>Gammaproteobacteria</taxon>
        <taxon>Lysobacterales</taxon>
        <taxon>Lysobacteraceae</taxon>
        <taxon>Arenimonas</taxon>
    </lineage>
</organism>
<sequence>MRGHLLVLAGLLATLAVSSADARPVTQRFEAQAYGIFTVEPDGRVSEVSLPEALKPPLRGLYENAIRGWTFQPIEIDGQRVRALGHMQLDLYMDVSGTSLVSAGITKVQFIDPPSPSASVPEEGGQSWGMYPPPYPESLLRRGLGGRVEVLVETDESGRVNRAATRGGVLYARAKGIKPGTVRSAFSEFAQASERAAKHWTVSGCQGRCIVPVTFQVQDRSGGMSFWKPVIDVPFVPQPWVLEGESPTMLSSSGVSYSTRFRLDGPTEAVELFREEG</sequence>
<keyword evidence="3" id="KW-1185">Reference proteome</keyword>